<feature type="region of interest" description="Disordered" evidence="1">
    <location>
        <begin position="1"/>
        <end position="33"/>
    </location>
</feature>
<feature type="region of interest" description="Disordered" evidence="1">
    <location>
        <begin position="210"/>
        <end position="274"/>
    </location>
</feature>
<accession>A0A9P4INP8</accession>
<comment type="caution">
    <text evidence="2">The sequence shown here is derived from an EMBL/GenBank/DDBJ whole genome shotgun (WGS) entry which is preliminary data.</text>
</comment>
<dbReference type="InterPro" id="IPR053216">
    <property type="entry name" value="Appressorial_penetr-assoc"/>
</dbReference>
<feature type="compositionally biased region" description="Polar residues" evidence="1">
    <location>
        <begin position="265"/>
        <end position="274"/>
    </location>
</feature>
<gene>
    <name evidence="2" type="ORF">NA57DRAFT_14540</name>
</gene>
<dbReference type="PANTHER" id="PTHR34587">
    <property type="entry name" value="VWFA DOMAIN-CONTAINING PROTEIN"/>
    <property type="match status" value="1"/>
</dbReference>
<feature type="compositionally biased region" description="Low complexity" evidence="1">
    <location>
        <begin position="252"/>
        <end position="264"/>
    </location>
</feature>
<evidence type="ECO:0000313" key="2">
    <source>
        <dbReference type="EMBL" id="KAF2101461.1"/>
    </source>
</evidence>
<feature type="non-terminal residue" evidence="2">
    <location>
        <position position="274"/>
    </location>
</feature>
<dbReference type="OrthoDB" id="2336871at2759"/>
<protein>
    <submittedName>
        <fullName evidence="2">Uncharacterized protein</fullName>
    </submittedName>
</protein>
<organism evidence="2 3">
    <name type="scientific">Rhizodiscina lignyota</name>
    <dbReference type="NCBI Taxonomy" id="1504668"/>
    <lineage>
        <taxon>Eukaryota</taxon>
        <taxon>Fungi</taxon>
        <taxon>Dikarya</taxon>
        <taxon>Ascomycota</taxon>
        <taxon>Pezizomycotina</taxon>
        <taxon>Dothideomycetes</taxon>
        <taxon>Pleosporomycetidae</taxon>
        <taxon>Aulographales</taxon>
        <taxon>Rhizodiscinaceae</taxon>
        <taxon>Rhizodiscina</taxon>
    </lineage>
</organism>
<dbReference type="EMBL" id="ML978123">
    <property type="protein sequence ID" value="KAF2101461.1"/>
    <property type="molecule type" value="Genomic_DNA"/>
</dbReference>
<proteinExistence type="predicted"/>
<sequence length="274" mass="27713">GNNNPNLCLSPNVISTGSQSNGQEDGGELGQAPSAISANNFIEFCKGETITNGLQNKGGSCNPIPMGKMPAFSKMTSTIIISPQAGEDMPANQAFDISVRVANLQPGTFTNPSNTYYSAPQDLNGQGIVIGHTHITVQDMGGSMNPAQPLDAGTFAFFKGINNAGDGQGTLSATVTGGLGPGFYRVCTITAAGNHQPVLMPVANRGGQDDCQKFTVGQGRNADGGGAGNNNNGEGSTDENEGGVVNGGGSNNNGDDANQNENAGTRSSGNNNGA</sequence>
<evidence type="ECO:0000256" key="1">
    <source>
        <dbReference type="SAM" id="MobiDB-lite"/>
    </source>
</evidence>
<dbReference type="AlphaFoldDB" id="A0A9P4INP8"/>
<dbReference type="Proteomes" id="UP000799772">
    <property type="component" value="Unassembled WGS sequence"/>
</dbReference>
<dbReference type="PANTHER" id="PTHR34587:SF2">
    <property type="entry name" value="G-PROTEIN COUPLED RECEPTORS FAMILY 1 PROFILE DOMAIN-CONTAINING PROTEIN"/>
    <property type="match status" value="1"/>
</dbReference>
<feature type="non-terminal residue" evidence="2">
    <location>
        <position position="1"/>
    </location>
</feature>
<feature type="compositionally biased region" description="Polar residues" evidence="1">
    <location>
        <begin position="1"/>
        <end position="23"/>
    </location>
</feature>
<evidence type="ECO:0000313" key="3">
    <source>
        <dbReference type="Proteomes" id="UP000799772"/>
    </source>
</evidence>
<name>A0A9P4INP8_9PEZI</name>
<keyword evidence="3" id="KW-1185">Reference proteome</keyword>
<reference evidence="2" key="1">
    <citation type="journal article" date="2020" name="Stud. Mycol.">
        <title>101 Dothideomycetes genomes: a test case for predicting lifestyles and emergence of pathogens.</title>
        <authorList>
            <person name="Haridas S."/>
            <person name="Albert R."/>
            <person name="Binder M."/>
            <person name="Bloem J."/>
            <person name="Labutti K."/>
            <person name="Salamov A."/>
            <person name="Andreopoulos B."/>
            <person name="Baker S."/>
            <person name="Barry K."/>
            <person name="Bills G."/>
            <person name="Bluhm B."/>
            <person name="Cannon C."/>
            <person name="Castanera R."/>
            <person name="Culley D."/>
            <person name="Daum C."/>
            <person name="Ezra D."/>
            <person name="Gonzalez J."/>
            <person name="Henrissat B."/>
            <person name="Kuo A."/>
            <person name="Liang C."/>
            <person name="Lipzen A."/>
            <person name="Lutzoni F."/>
            <person name="Magnuson J."/>
            <person name="Mondo S."/>
            <person name="Nolan M."/>
            <person name="Ohm R."/>
            <person name="Pangilinan J."/>
            <person name="Park H.-J."/>
            <person name="Ramirez L."/>
            <person name="Alfaro M."/>
            <person name="Sun H."/>
            <person name="Tritt A."/>
            <person name="Yoshinaga Y."/>
            <person name="Zwiers L.-H."/>
            <person name="Turgeon B."/>
            <person name="Goodwin S."/>
            <person name="Spatafora J."/>
            <person name="Crous P."/>
            <person name="Grigoriev I."/>
        </authorList>
    </citation>
    <scope>NUCLEOTIDE SEQUENCE</scope>
    <source>
        <strain evidence="2">CBS 133067</strain>
    </source>
</reference>